<keyword evidence="2 7" id="KW-0808">Transferase</keyword>
<evidence type="ECO:0000259" key="6">
    <source>
        <dbReference type="Pfam" id="PF02797"/>
    </source>
</evidence>
<dbReference type="EMBL" id="CP036281">
    <property type="protein sequence ID" value="QDU78600.1"/>
    <property type="molecule type" value="Genomic_DNA"/>
</dbReference>
<dbReference type="Proteomes" id="UP000317178">
    <property type="component" value="Chromosome"/>
</dbReference>
<feature type="domain" description="Chalcone/stilbene synthase C-terminal" evidence="6">
    <location>
        <begin position="232"/>
        <end position="363"/>
    </location>
</feature>
<feature type="region of interest" description="Disordered" evidence="4">
    <location>
        <begin position="64"/>
        <end position="84"/>
    </location>
</feature>
<gene>
    <name evidence="7" type="ORF">Pla110_03040</name>
</gene>
<dbReference type="GO" id="GO:0030639">
    <property type="term" value="P:polyketide biosynthetic process"/>
    <property type="evidence" value="ECO:0007669"/>
    <property type="project" value="TreeGrafter"/>
</dbReference>
<evidence type="ECO:0000256" key="1">
    <source>
        <dbReference type="ARBA" id="ARBA00005531"/>
    </source>
</evidence>
<name>A0A518CHA1_9PLAN</name>
<dbReference type="InterPro" id="IPR001099">
    <property type="entry name" value="Chalcone/stilbene_synt_N"/>
</dbReference>
<feature type="domain" description="Chalcone/stilbene synthase N-terminal" evidence="5">
    <location>
        <begin position="5"/>
        <end position="214"/>
    </location>
</feature>
<dbReference type="Pfam" id="PF00195">
    <property type="entry name" value="Chal_sti_synt_N"/>
    <property type="match status" value="1"/>
</dbReference>
<keyword evidence="8" id="KW-1185">Reference proteome</keyword>
<accession>A0A518CHA1</accession>
<dbReference type="PANTHER" id="PTHR11877">
    <property type="entry name" value="HYDROXYMETHYLGLUTARYL-COA SYNTHASE"/>
    <property type="match status" value="1"/>
</dbReference>
<dbReference type="EC" id="2.3.1.-" evidence="7"/>
<keyword evidence="7" id="KW-0012">Acyltransferase</keyword>
<evidence type="ECO:0000259" key="5">
    <source>
        <dbReference type="Pfam" id="PF00195"/>
    </source>
</evidence>
<proteinExistence type="inferred from homology"/>
<dbReference type="RefSeq" id="WP_144992487.1">
    <property type="nucleotide sequence ID" value="NZ_CP036281.1"/>
</dbReference>
<comment type="similarity">
    <text evidence="1">Belongs to the thiolase-like superfamily. Chalcone/stilbene synthases family.</text>
</comment>
<dbReference type="InterPro" id="IPR016039">
    <property type="entry name" value="Thiolase-like"/>
</dbReference>
<reference evidence="7 8" key="1">
    <citation type="submission" date="2019-02" db="EMBL/GenBank/DDBJ databases">
        <title>Deep-cultivation of Planctomycetes and their phenomic and genomic characterization uncovers novel biology.</title>
        <authorList>
            <person name="Wiegand S."/>
            <person name="Jogler M."/>
            <person name="Boedeker C."/>
            <person name="Pinto D."/>
            <person name="Vollmers J."/>
            <person name="Rivas-Marin E."/>
            <person name="Kohn T."/>
            <person name="Peeters S.H."/>
            <person name="Heuer A."/>
            <person name="Rast P."/>
            <person name="Oberbeckmann S."/>
            <person name="Bunk B."/>
            <person name="Jeske O."/>
            <person name="Meyerdierks A."/>
            <person name="Storesund J.E."/>
            <person name="Kallscheuer N."/>
            <person name="Luecker S."/>
            <person name="Lage O.M."/>
            <person name="Pohl T."/>
            <person name="Merkel B.J."/>
            <person name="Hornburger P."/>
            <person name="Mueller R.-W."/>
            <person name="Bruemmer F."/>
            <person name="Labrenz M."/>
            <person name="Spormann A.M."/>
            <person name="Op den Camp H."/>
            <person name="Overmann J."/>
            <person name="Amann R."/>
            <person name="Jetten M.S.M."/>
            <person name="Mascher T."/>
            <person name="Medema M.H."/>
            <person name="Devos D.P."/>
            <person name="Kaster A.-K."/>
            <person name="Ovreas L."/>
            <person name="Rohde M."/>
            <person name="Galperin M.Y."/>
            <person name="Jogler C."/>
        </authorList>
    </citation>
    <scope>NUCLEOTIDE SEQUENCE [LARGE SCALE GENOMIC DNA]</scope>
    <source>
        <strain evidence="7 8">Pla110</strain>
    </source>
</reference>
<dbReference type="AlphaFoldDB" id="A0A518CHA1"/>
<dbReference type="CDD" id="cd00831">
    <property type="entry name" value="CHS_like"/>
    <property type="match status" value="1"/>
</dbReference>
<sequence>MSFEILGVGTANPEHAVQQKDAAEIAKHLGRVDEKKQRQIVALYRRSGVQQRYSVLLNSSEDGAENRQSFYTPGEEPGNSGPDTAARMEQYVLHAAPLAIKAANKALLDSGKAPGEITHLVTVSCSGFSAPGFDIELIRELGLPEETARTHVGFMGCHGAMNGLRVAKAYADADPKACVLVCAVELCSVHHHYGWNPQRIVANSLFADGAAAVVGCHRETPTGEDWTIVANGSRLLPDSREMMSWEIGNNGFEMGLSPEVPNVIQQYLPEWMEAWLGRHQLTTKEIASWAIHPGGPRILQATAEALGLDDQQMEPSRRVLEEYGNMSSPTVLFIIERLRQAEAKRPCVILGFGPGLVAEAALIL</sequence>
<evidence type="ECO:0000313" key="8">
    <source>
        <dbReference type="Proteomes" id="UP000317178"/>
    </source>
</evidence>
<evidence type="ECO:0000256" key="4">
    <source>
        <dbReference type="SAM" id="MobiDB-lite"/>
    </source>
</evidence>
<dbReference type="Pfam" id="PF02797">
    <property type="entry name" value="Chal_sti_synt_C"/>
    <property type="match status" value="1"/>
</dbReference>
<dbReference type="PIRSF" id="PIRSF000451">
    <property type="entry name" value="PKS_III"/>
    <property type="match status" value="1"/>
</dbReference>
<dbReference type="KEGG" id="plon:Pla110_03040"/>
<dbReference type="PANTHER" id="PTHR11877:SF46">
    <property type="entry name" value="TYPE III POLYKETIDE SYNTHASE A"/>
    <property type="match status" value="1"/>
</dbReference>
<dbReference type="InterPro" id="IPR011141">
    <property type="entry name" value="Polyketide_synthase_type-III"/>
</dbReference>
<dbReference type="SUPFAM" id="SSF53901">
    <property type="entry name" value="Thiolase-like"/>
    <property type="match status" value="2"/>
</dbReference>
<dbReference type="InterPro" id="IPR012328">
    <property type="entry name" value="Chalcone/stilbene_synt_C"/>
</dbReference>
<feature type="active site" description="Acyl-thioester intermediate" evidence="3">
    <location>
        <position position="157"/>
    </location>
</feature>
<protein>
    <submittedName>
        <fullName evidence="7">Alpha-pyrone synthesis polyketide synthase-like Pks18</fullName>
        <ecNumber evidence="7">2.3.1.-</ecNumber>
    </submittedName>
</protein>
<evidence type="ECO:0000313" key="7">
    <source>
        <dbReference type="EMBL" id="QDU78600.1"/>
    </source>
</evidence>
<evidence type="ECO:0000256" key="3">
    <source>
        <dbReference type="PIRSR" id="PIRSR000451-1"/>
    </source>
</evidence>
<evidence type="ECO:0000256" key="2">
    <source>
        <dbReference type="ARBA" id="ARBA00022679"/>
    </source>
</evidence>
<dbReference type="OrthoDB" id="9786288at2"/>
<dbReference type="Gene3D" id="3.40.47.10">
    <property type="match status" value="2"/>
</dbReference>
<organism evidence="7 8">
    <name type="scientific">Polystyrenella longa</name>
    <dbReference type="NCBI Taxonomy" id="2528007"/>
    <lineage>
        <taxon>Bacteria</taxon>
        <taxon>Pseudomonadati</taxon>
        <taxon>Planctomycetota</taxon>
        <taxon>Planctomycetia</taxon>
        <taxon>Planctomycetales</taxon>
        <taxon>Planctomycetaceae</taxon>
        <taxon>Polystyrenella</taxon>
    </lineage>
</organism>
<dbReference type="GO" id="GO:0016747">
    <property type="term" value="F:acyltransferase activity, transferring groups other than amino-acyl groups"/>
    <property type="evidence" value="ECO:0007669"/>
    <property type="project" value="InterPro"/>
</dbReference>